<keyword evidence="2" id="KW-0378">Hydrolase</keyword>
<organism evidence="2 3">
    <name type="scientific">Nocardioides hwasunensis</name>
    <dbReference type="NCBI Taxonomy" id="397258"/>
    <lineage>
        <taxon>Bacteria</taxon>
        <taxon>Bacillati</taxon>
        <taxon>Actinomycetota</taxon>
        <taxon>Actinomycetes</taxon>
        <taxon>Propionibacteriales</taxon>
        <taxon>Nocardioidaceae</taxon>
        <taxon>Nocardioides</taxon>
    </lineage>
</organism>
<dbReference type="PANTHER" id="PTHR43194">
    <property type="entry name" value="HYDROLASE ALPHA/BETA FOLD FAMILY"/>
    <property type="match status" value="1"/>
</dbReference>
<evidence type="ECO:0000259" key="1">
    <source>
        <dbReference type="Pfam" id="PF12697"/>
    </source>
</evidence>
<dbReference type="RefSeq" id="WP_191198542.1">
    <property type="nucleotide sequence ID" value="NZ_BAAAPA010000003.1"/>
</dbReference>
<dbReference type="SUPFAM" id="SSF53474">
    <property type="entry name" value="alpha/beta-Hydrolases"/>
    <property type="match status" value="1"/>
</dbReference>
<dbReference type="Proteomes" id="UP000649289">
    <property type="component" value="Unassembled WGS sequence"/>
</dbReference>
<protein>
    <submittedName>
        <fullName evidence="2">Alpha/beta hydrolase</fullName>
    </submittedName>
</protein>
<accession>A0ABR8MJF8</accession>
<reference evidence="2 3" key="1">
    <citation type="submission" date="2020-09" db="EMBL/GenBank/DDBJ databases">
        <title>novel species in genus Nocardioides.</title>
        <authorList>
            <person name="Zhang G."/>
        </authorList>
    </citation>
    <scope>NUCLEOTIDE SEQUENCE [LARGE SCALE GENOMIC DNA]</scope>
    <source>
        <strain evidence="2 3">19197</strain>
    </source>
</reference>
<evidence type="ECO:0000313" key="3">
    <source>
        <dbReference type="Proteomes" id="UP000649289"/>
    </source>
</evidence>
<proteinExistence type="predicted"/>
<dbReference type="InterPro" id="IPR029058">
    <property type="entry name" value="AB_hydrolase_fold"/>
</dbReference>
<dbReference type="InterPro" id="IPR000073">
    <property type="entry name" value="AB_hydrolase_1"/>
</dbReference>
<dbReference type="GO" id="GO:0016787">
    <property type="term" value="F:hydrolase activity"/>
    <property type="evidence" value="ECO:0007669"/>
    <property type="project" value="UniProtKB-KW"/>
</dbReference>
<sequence>MRLATQQHGTGPRRVALVHGLGADGALWHTMTERLVAAGGIAVTTVDLRGHGASERADDYSVQAFADDLVESLPTGLDVVVGHSLGGTVLERAVARLAPTHAVYLDPGFRLGLPTSGLAGRVFWAASPVSVVGAALLQRLRSRGRPSPSPADAELRQAATASFDKAMAVGVFRDVAHHPAPVAAPGVPSTIVLSDDSAAVLPDATALRLAELGWELRRLPGIGHDFWLQDADATWSCVHDLLLGVPSRD</sequence>
<dbReference type="PANTHER" id="PTHR43194:SF2">
    <property type="entry name" value="PEROXISOMAL MEMBRANE PROTEIN LPX1"/>
    <property type="match status" value="1"/>
</dbReference>
<keyword evidence="3" id="KW-1185">Reference proteome</keyword>
<name>A0ABR8MJF8_9ACTN</name>
<feature type="domain" description="AB hydrolase-1" evidence="1">
    <location>
        <begin position="17"/>
        <end position="233"/>
    </location>
</feature>
<dbReference type="InterPro" id="IPR050228">
    <property type="entry name" value="Carboxylesterase_BioH"/>
</dbReference>
<dbReference type="Gene3D" id="3.40.50.1820">
    <property type="entry name" value="alpha/beta hydrolase"/>
    <property type="match status" value="1"/>
</dbReference>
<gene>
    <name evidence="2" type="ORF">IEZ25_06320</name>
</gene>
<evidence type="ECO:0000313" key="2">
    <source>
        <dbReference type="EMBL" id="MBD3914224.1"/>
    </source>
</evidence>
<comment type="caution">
    <text evidence="2">The sequence shown here is derived from an EMBL/GenBank/DDBJ whole genome shotgun (WGS) entry which is preliminary data.</text>
</comment>
<dbReference type="Pfam" id="PF12697">
    <property type="entry name" value="Abhydrolase_6"/>
    <property type="match status" value="1"/>
</dbReference>
<dbReference type="EMBL" id="JACXYY010000002">
    <property type="protein sequence ID" value="MBD3914224.1"/>
    <property type="molecule type" value="Genomic_DNA"/>
</dbReference>